<dbReference type="HOGENOM" id="CLU_010730_2_0_1"/>
<evidence type="ECO:0000259" key="4">
    <source>
        <dbReference type="PROSITE" id="PS50238"/>
    </source>
</evidence>
<dbReference type="AlphaFoldDB" id="I2H677"/>
<dbReference type="InterPro" id="IPR031160">
    <property type="entry name" value="F_BAR_dom"/>
</dbReference>
<feature type="domain" description="F-BAR" evidence="5">
    <location>
        <begin position="18"/>
        <end position="284"/>
    </location>
</feature>
<dbReference type="PROSITE" id="PS51741">
    <property type="entry name" value="F_BAR"/>
    <property type="match status" value="1"/>
</dbReference>
<dbReference type="PROSITE" id="PS50238">
    <property type="entry name" value="RHOGAP"/>
    <property type="match status" value="1"/>
</dbReference>
<sequence>MSVEELESIKEENILESKEINLILTSDIAAPTLLTKFKDLLLYCEELSKYFRKKYLLEIDNSENYSKYHRQFFNINDVKVSADSTLINFTKQILTFDEKFAQVKLKYANSLDKISNELNSLLLIMTRLRKSIKEKSRKLEKNLMDSINDSKKSKNRYDSLCQTYLRLLNDNSKTKLTLRGSKTHKEQQDELQKKIDASIRDYKSTINISKNLRKNYIEIEKPKLISELKNLIIEMSMAMTMQLKKYTFLTENMFLQLGLSISPIGEKSTKSMKTVVNSIDYEKDLYNFLNKFNSPTKKHSLLINTDLVPLDLELNSLVPSSENVKTSSSARTKKKLPMKTKNGLAKRMISTENESPFSSTNYSSSSISSPSGSVKHIRSMSPLSTNSHKPLKKVTSHNSHAQSSSPNTSRNSSNTSSKSKITNDIIPPASIIQSNSNPRESAQSDDHFISLDPKPDYSQDLDTGFELILSQINEEFHFSSDESSKETTELDISIKKVPLNNNILIFGSSLEETTKHDNDTVPIFVEKCIEFLQKNGAKYNDLYDDSFNIQTVESLITEINNDPKSISTVLRTDKIPTKEYVFKIAKLFQAYFVSLPETLLPPGLEEEFKQCLNITYMDTKIKYMHGILYKLPEPQYWTLRELLFHFKFLFSQGETHSVTINSICSAWADILIPSSLEDSDPKKKEFQKDILNIIIETTDQAFEAD</sequence>
<evidence type="ECO:0000256" key="2">
    <source>
        <dbReference type="PROSITE-ProRule" id="PRU01077"/>
    </source>
</evidence>
<accession>I2H677</accession>
<keyword evidence="7" id="KW-1185">Reference proteome</keyword>
<dbReference type="RefSeq" id="XP_004181398.1">
    <property type="nucleotide sequence ID" value="XM_004181350.1"/>
</dbReference>
<evidence type="ECO:0000259" key="5">
    <source>
        <dbReference type="PROSITE" id="PS51741"/>
    </source>
</evidence>
<dbReference type="InParanoid" id="I2H677"/>
<evidence type="ECO:0000313" key="6">
    <source>
        <dbReference type="EMBL" id="CCH61879.1"/>
    </source>
</evidence>
<gene>
    <name evidence="6" type="primary">TBLA0F03420</name>
    <name evidence="6" type="ORF">TBLA_0F03420</name>
</gene>
<dbReference type="Gene3D" id="1.10.555.10">
    <property type="entry name" value="Rho GTPase activation protein"/>
    <property type="match status" value="1"/>
</dbReference>
<keyword evidence="2" id="KW-0175">Coiled coil</keyword>
<dbReference type="GO" id="GO:0007010">
    <property type="term" value="P:cytoskeleton organization"/>
    <property type="evidence" value="ECO:0007669"/>
    <property type="project" value="UniProtKB-ARBA"/>
</dbReference>
<feature type="compositionally biased region" description="Polar residues" evidence="3">
    <location>
        <begin position="319"/>
        <end position="330"/>
    </location>
</feature>
<organism evidence="6 7">
    <name type="scientific">Henningerozyma blattae (strain ATCC 34711 / CBS 6284 / DSM 70876 / NBRC 10599 / NRRL Y-10934 / UCD 77-7)</name>
    <name type="common">Yeast</name>
    <name type="synonym">Tetrapisispora blattae</name>
    <dbReference type="NCBI Taxonomy" id="1071380"/>
    <lineage>
        <taxon>Eukaryota</taxon>
        <taxon>Fungi</taxon>
        <taxon>Dikarya</taxon>
        <taxon>Ascomycota</taxon>
        <taxon>Saccharomycotina</taxon>
        <taxon>Saccharomycetes</taxon>
        <taxon>Saccharomycetales</taxon>
        <taxon>Saccharomycetaceae</taxon>
        <taxon>Henningerozyma</taxon>
    </lineage>
</organism>
<dbReference type="SMART" id="SM00324">
    <property type="entry name" value="RhoGAP"/>
    <property type="match status" value="1"/>
</dbReference>
<feature type="region of interest" description="Disordered" evidence="3">
    <location>
        <begin position="319"/>
        <end position="447"/>
    </location>
</feature>
<dbReference type="Proteomes" id="UP000002866">
    <property type="component" value="Chromosome 6"/>
</dbReference>
<reference evidence="6 7" key="1">
    <citation type="journal article" date="2011" name="Proc. Natl. Acad. Sci. U.S.A.">
        <title>Evolutionary erosion of yeast sex chromosomes by mating-type switching accidents.</title>
        <authorList>
            <person name="Gordon J.L."/>
            <person name="Armisen D."/>
            <person name="Proux-Wera E."/>
            <person name="Oheigeartaigh S.S."/>
            <person name="Byrne K.P."/>
            <person name="Wolfe K.H."/>
        </authorList>
    </citation>
    <scope>NUCLEOTIDE SEQUENCE [LARGE SCALE GENOMIC DNA]</scope>
    <source>
        <strain evidence="7">ATCC 34711 / CBS 6284 / DSM 70876 / NBRC 10599 / NRRL Y-10934 / UCD 77-7</strain>
    </source>
</reference>
<feature type="domain" description="Rho-GAP" evidence="4">
    <location>
        <begin position="508"/>
        <end position="702"/>
    </location>
</feature>
<dbReference type="InterPro" id="IPR027267">
    <property type="entry name" value="AH/BAR_dom_sf"/>
</dbReference>
<dbReference type="GO" id="GO:0005938">
    <property type="term" value="C:cell cortex"/>
    <property type="evidence" value="ECO:0007669"/>
    <property type="project" value="UniProtKB-ARBA"/>
</dbReference>
<dbReference type="GeneID" id="14496988"/>
<dbReference type="STRING" id="1071380.I2H677"/>
<dbReference type="InterPro" id="IPR050729">
    <property type="entry name" value="Rho-GAP"/>
</dbReference>
<evidence type="ECO:0000256" key="1">
    <source>
        <dbReference type="ARBA" id="ARBA00022468"/>
    </source>
</evidence>
<dbReference type="InterPro" id="IPR000198">
    <property type="entry name" value="RhoGAP_dom"/>
</dbReference>
<evidence type="ECO:0008006" key="8">
    <source>
        <dbReference type="Google" id="ProtNLM"/>
    </source>
</evidence>
<proteinExistence type="predicted"/>
<dbReference type="eggNOG" id="KOG1450">
    <property type="taxonomic scope" value="Eukaryota"/>
</dbReference>
<keyword evidence="1" id="KW-0343">GTPase activation</keyword>
<dbReference type="InterPro" id="IPR008936">
    <property type="entry name" value="Rho_GTPase_activation_prot"/>
</dbReference>
<dbReference type="PANTHER" id="PTHR23176">
    <property type="entry name" value="RHO/RAC/CDC GTPASE-ACTIVATING PROTEIN"/>
    <property type="match status" value="1"/>
</dbReference>
<dbReference type="GO" id="GO:0007165">
    <property type="term" value="P:signal transduction"/>
    <property type="evidence" value="ECO:0007669"/>
    <property type="project" value="InterPro"/>
</dbReference>
<dbReference type="OrthoDB" id="437889at2759"/>
<dbReference type="Gene3D" id="1.20.1270.60">
    <property type="entry name" value="Arfaptin homology (AH) domain/BAR domain"/>
    <property type="match status" value="1"/>
</dbReference>
<dbReference type="KEGG" id="tbl:TBLA_0F03420"/>
<evidence type="ECO:0000256" key="3">
    <source>
        <dbReference type="SAM" id="MobiDB-lite"/>
    </source>
</evidence>
<protein>
    <recommendedName>
        <fullName evidence="8">Rho-GAP domain-containing protein</fullName>
    </recommendedName>
</protein>
<evidence type="ECO:0000313" key="7">
    <source>
        <dbReference type="Proteomes" id="UP000002866"/>
    </source>
</evidence>
<name>I2H677_HENB6</name>
<dbReference type="GO" id="GO:0005096">
    <property type="term" value="F:GTPase activator activity"/>
    <property type="evidence" value="ECO:0007669"/>
    <property type="project" value="UniProtKB-KW"/>
</dbReference>
<feature type="compositionally biased region" description="Low complexity" evidence="3">
    <location>
        <begin position="355"/>
        <end position="373"/>
    </location>
</feature>
<dbReference type="SUPFAM" id="SSF103657">
    <property type="entry name" value="BAR/IMD domain-like"/>
    <property type="match status" value="1"/>
</dbReference>
<dbReference type="GO" id="GO:0005933">
    <property type="term" value="C:cellular bud"/>
    <property type="evidence" value="ECO:0007669"/>
    <property type="project" value="UniProtKB-ARBA"/>
</dbReference>
<dbReference type="EMBL" id="HE806321">
    <property type="protein sequence ID" value="CCH61879.1"/>
    <property type="molecule type" value="Genomic_DNA"/>
</dbReference>
<feature type="compositionally biased region" description="Low complexity" evidence="3">
    <location>
        <begin position="403"/>
        <end position="423"/>
    </location>
</feature>
<dbReference type="SUPFAM" id="SSF48350">
    <property type="entry name" value="GTPase activation domain, GAP"/>
    <property type="match status" value="1"/>
</dbReference>
<feature type="compositionally biased region" description="Polar residues" evidence="3">
    <location>
        <begin position="431"/>
        <end position="441"/>
    </location>
</feature>
<dbReference type="PANTHER" id="PTHR23176:SF128">
    <property type="entry name" value="RHO GTPASE-ACTIVATING PROTEIN RGD1"/>
    <property type="match status" value="1"/>
</dbReference>
<dbReference type="Pfam" id="PF00620">
    <property type="entry name" value="RhoGAP"/>
    <property type="match status" value="1"/>
</dbReference>